<dbReference type="PANTHER" id="PTHR11799:SF12">
    <property type="entry name" value="PARAOXONASE-RELATED"/>
    <property type="match status" value="1"/>
</dbReference>
<keyword evidence="2" id="KW-1185">Reference proteome</keyword>
<name>A0A9P6SK78_9HELO</name>
<dbReference type="Gene3D" id="2.120.10.30">
    <property type="entry name" value="TolB, C-terminal domain"/>
    <property type="match status" value="1"/>
</dbReference>
<protein>
    <recommendedName>
        <fullName evidence="3">Serum paraoxonase/arylesterase</fullName>
    </recommendedName>
</protein>
<dbReference type="Proteomes" id="UP000785200">
    <property type="component" value="Unassembled WGS sequence"/>
</dbReference>
<dbReference type="AlphaFoldDB" id="A0A9P6SK78"/>
<evidence type="ECO:0000313" key="1">
    <source>
        <dbReference type="EMBL" id="KAG0645489.1"/>
    </source>
</evidence>
<organism evidence="1 2">
    <name type="scientific">Hyphodiscus hymeniophilus</name>
    <dbReference type="NCBI Taxonomy" id="353542"/>
    <lineage>
        <taxon>Eukaryota</taxon>
        <taxon>Fungi</taxon>
        <taxon>Dikarya</taxon>
        <taxon>Ascomycota</taxon>
        <taxon>Pezizomycotina</taxon>
        <taxon>Leotiomycetes</taxon>
        <taxon>Helotiales</taxon>
        <taxon>Hyphodiscaceae</taxon>
        <taxon>Hyphodiscus</taxon>
    </lineage>
</organism>
<dbReference type="InterPro" id="IPR051288">
    <property type="entry name" value="Serum_paraoxonase/arylesterase"/>
</dbReference>
<evidence type="ECO:0000313" key="2">
    <source>
        <dbReference type="Proteomes" id="UP000785200"/>
    </source>
</evidence>
<gene>
    <name evidence="1" type="ORF">D0Z07_8533</name>
</gene>
<dbReference type="OrthoDB" id="5307922at2759"/>
<dbReference type="EMBL" id="VNKQ01000018">
    <property type="protein sequence ID" value="KAG0645489.1"/>
    <property type="molecule type" value="Genomic_DNA"/>
</dbReference>
<proteinExistence type="predicted"/>
<comment type="caution">
    <text evidence="1">The sequence shown here is derived from an EMBL/GenBank/DDBJ whole genome shotgun (WGS) entry which is preliminary data.</text>
</comment>
<dbReference type="SUPFAM" id="SSF63829">
    <property type="entry name" value="Calcium-dependent phosphotriesterase"/>
    <property type="match status" value="1"/>
</dbReference>
<dbReference type="InterPro" id="IPR011042">
    <property type="entry name" value="6-blade_b-propeller_TolB-like"/>
</dbReference>
<evidence type="ECO:0008006" key="3">
    <source>
        <dbReference type="Google" id="ProtNLM"/>
    </source>
</evidence>
<reference evidence="1" key="1">
    <citation type="submission" date="2019-07" db="EMBL/GenBank/DDBJ databases">
        <title>Hyphodiscus hymeniophilus genome sequencing and assembly.</title>
        <authorList>
            <person name="Kramer G."/>
            <person name="Nodwell J."/>
        </authorList>
    </citation>
    <scope>NUCLEOTIDE SEQUENCE</scope>
    <source>
        <strain evidence="1">ATCC 34498</strain>
    </source>
</reference>
<accession>A0A9P6SK78</accession>
<sequence>MVSTLLKVLTASVVLAATFYQTFLKGFIFDSLGYGRVLSPLSTFNVHCEKVDNVGLEACEDMWLHEPSGLLYLACSKSLSRSQWFPPSDKLNASGRFSNDRFAILDTRASGPISERLRWMTTSNYDGNHGDGVLVLHGFDIKADGPSESPKLKILLNNHRPPMDPETGALLDATKLGGNSTIEIFEAVLGETTMKHIRTYSDPLIDTPNEVAWVSDDSFLFTNDHNSKVGFRRGLEVPLSSGGNVGYCDLEGCRILSSAPQAYSNGIIHGTDGLIYVAHSATGDVQVNELQLESSSLKLLDTIKIPYPIDNLAQDSNGDIFVASFPVLHKFLASTESPFDILPPTAAWRISKDGNGAYQVDKVLEDDGSVLPAATVVVHDPQTGRMFLGGELVIFNYSSG</sequence>
<dbReference type="PANTHER" id="PTHR11799">
    <property type="entry name" value="PARAOXONASE"/>
    <property type="match status" value="1"/>
</dbReference>